<dbReference type="Proteomes" id="UP000789702">
    <property type="component" value="Unassembled WGS sequence"/>
</dbReference>
<evidence type="ECO:0000313" key="1">
    <source>
        <dbReference type="EMBL" id="CAG8698321.1"/>
    </source>
</evidence>
<sequence>MLAAIRLKKGYYIRRVKEGLWSTFGVNRIKPFSEKDSKAQMLEWKKNSKKAYNDLYNPCDPDDPNSETFLSLIIKYVFVSDDECTQANAVWTQAVLETIFDEEYLSPKIDADYVDTWIQKLSNNEKEKDNEN</sequence>
<organism evidence="1 2">
    <name type="scientific">Dentiscutata heterogama</name>
    <dbReference type="NCBI Taxonomy" id="1316150"/>
    <lineage>
        <taxon>Eukaryota</taxon>
        <taxon>Fungi</taxon>
        <taxon>Fungi incertae sedis</taxon>
        <taxon>Mucoromycota</taxon>
        <taxon>Glomeromycotina</taxon>
        <taxon>Glomeromycetes</taxon>
        <taxon>Diversisporales</taxon>
        <taxon>Gigasporaceae</taxon>
        <taxon>Dentiscutata</taxon>
    </lineage>
</organism>
<evidence type="ECO:0000313" key="2">
    <source>
        <dbReference type="Proteomes" id="UP000789702"/>
    </source>
</evidence>
<accession>A0ACA9PAF4</accession>
<proteinExistence type="predicted"/>
<feature type="non-terminal residue" evidence="1">
    <location>
        <position position="132"/>
    </location>
</feature>
<reference evidence="1" key="1">
    <citation type="submission" date="2021-06" db="EMBL/GenBank/DDBJ databases">
        <authorList>
            <person name="Kallberg Y."/>
            <person name="Tangrot J."/>
            <person name="Rosling A."/>
        </authorList>
    </citation>
    <scope>NUCLEOTIDE SEQUENCE</scope>
    <source>
        <strain evidence="1">IL203A</strain>
    </source>
</reference>
<gene>
    <name evidence="1" type="ORF">DHETER_LOCUS11625</name>
</gene>
<dbReference type="EMBL" id="CAJVPU010026009">
    <property type="protein sequence ID" value="CAG8698321.1"/>
    <property type="molecule type" value="Genomic_DNA"/>
</dbReference>
<comment type="caution">
    <text evidence="1">The sequence shown here is derived from an EMBL/GenBank/DDBJ whole genome shotgun (WGS) entry which is preliminary data.</text>
</comment>
<name>A0ACA9PAF4_9GLOM</name>
<keyword evidence="2" id="KW-1185">Reference proteome</keyword>
<protein>
    <submittedName>
        <fullName evidence="1">2250_t:CDS:1</fullName>
    </submittedName>
</protein>